<dbReference type="PROSITE" id="PS51374">
    <property type="entry name" value="NDPK_LIKE"/>
    <property type="match status" value="1"/>
</dbReference>
<comment type="caution">
    <text evidence="2">Lacks conserved residue(s) required for the propagation of feature annotation.</text>
</comment>
<protein>
    <recommendedName>
        <fullName evidence="3">Nucleoside diphosphate kinase-like domain-containing protein</fullName>
    </recommendedName>
</protein>
<evidence type="ECO:0000256" key="1">
    <source>
        <dbReference type="ARBA" id="ARBA00008142"/>
    </source>
</evidence>
<dbReference type="SMART" id="SM00562">
    <property type="entry name" value="NDK"/>
    <property type="match status" value="1"/>
</dbReference>
<dbReference type="SUPFAM" id="SSF54919">
    <property type="entry name" value="Nucleoside diphosphate kinase, NDK"/>
    <property type="match status" value="1"/>
</dbReference>
<dbReference type="Proteomes" id="UP000410492">
    <property type="component" value="Unassembled WGS sequence"/>
</dbReference>
<dbReference type="Pfam" id="PF00334">
    <property type="entry name" value="NDK"/>
    <property type="match status" value="1"/>
</dbReference>
<keyword evidence="5" id="KW-1185">Reference proteome</keyword>
<dbReference type="InterPro" id="IPR034907">
    <property type="entry name" value="NDK-like_dom"/>
</dbReference>
<dbReference type="OrthoDB" id="1729737at2759"/>
<dbReference type="EMBL" id="CAACVG010012822">
    <property type="protein sequence ID" value="VEN60894.1"/>
    <property type="molecule type" value="Genomic_DNA"/>
</dbReference>
<dbReference type="InterPro" id="IPR007858">
    <property type="entry name" value="Dpy-30_motif"/>
</dbReference>
<dbReference type="InterPro" id="IPR036850">
    <property type="entry name" value="NDK-like_dom_sf"/>
</dbReference>
<dbReference type="GO" id="GO:0005929">
    <property type="term" value="C:cilium"/>
    <property type="evidence" value="ECO:0007669"/>
    <property type="project" value="TreeGrafter"/>
</dbReference>
<organism evidence="4 5">
    <name type="scientific">Callosobruchus maculatus</name>
    <name type="common">Southern cowpea weevil</name>
    <name type="synonym">Pulse bruchid</name>
    <dbReference type="NCBI Taxonomy" id="64391"/>
    <lineage>
        <taxon>Eukaryota</taxon>
        <taxon>Metazoa</taxon>
        <taxon>Ecdysozoa</taxon>
        <taxon>Arthropoda</taxon>
        <taxon>Hexapoda</taxon>
        <taxon>Insecta</taxon>
        <taxon>Pterygota</taxon>
        <taxon>Neoptera</taxon>
        <taxon>Endopterygota</taxon>
        <taxon>Coleoptera</taxon>
        <taxon>Polyphaga</taxon>
        <taxon>Cucujiformia</taxon>
        <taxon>Chrysomeloidea</taxon>
        <taxon>Chrysomelidae</taxon>
        <taxon>Bruchinae</taxon>
        <taxon>Bruchini</taxon>
        <taxon>Callosobruchus</taxon>
    </lineage>
</organism>
<feature type="domain" description="Nucleoside diphosphate kinase-like" evidence="3">
    <location>
        <begin position="106"/>
        <end position="245"/>
    </location>
</feature>
<dbReference type="CDD" id="cd22970">
    <property type="entry name" value="DD_NDKH5-like"/>
    <property type="match status" value="1"/>
</dbReference>
<dbReference type="GO" id="GO:1902176">
    <property type="term" value="P:negative regulation of oxidative stress-induced intrinsic apoptotic signaling pathway"/>
    <property type="evidence" value="ECO:0007669"/>
    <property type="project" value="TreeGrafter"/>
</dbReference>
<sequence>MDYVYPTKVDRIGFLSTSSIKSPTYFTSSAGSTKSSKTSARDYVDTVHYLSPATTITAARTEYEGDLAYQHLLDAFRPEAADLSIGDLRSTLSSVSTELVCEDAVPQRTLAIVKPEAMKYQDVVLRAVKEAGLKILAQRVIHLTPEQVSEIYQKHYGSPAFPNMVVTVSVSPVLVLSLAGRNAVEKWKTMVGPYEILREEWFFPYSVRTRFGIINDMPDVLHASEDVMEAKAENRYFYPRSILEPIAMEEAKVSDYINQFVRPTLLAGLAQVVYKKPIDPVLFLAEWMLLNNPYQPRMPERVALTPL</sequence>
<dbReference type="Gene3D" id="3.30.70.141">
    <property type="entry name" value="Nucleoside diphosphate kinase-like domain"/>
    <property type="match status" value="1"/>
</dbReference>
<dbReference type="Gene3D" id="1.20.890.10">
    <property type="entry name" value="cAMP-dependent protein kinase regulatory subunit, dimerization-anchoring domain"/>
    <property type="match status" value="1"/>
</dbReference>
<evidence type="ECO:0000259" key="3">
    <source>
        <dbReference type="SMART" id="SM00562"/>
    </source>
</evidence>
<dbReference type="PANTHER" id="PTHR46161">
    <property type="entry name" value="NUCLEOSIDE DIPHOSPHATE KINASE"/>
    <property type="match status" value="1"/>
</dbReference>
<evidence type="ECO:0000313" key="4">
    <source>
        <dbReference type="EMBL" id="VEN60894.1"/>
    </source>
</evidence>
<evidence type="ECO:0000256" key="2">
    <source>
        <dbReference type="PROSITE-ProRule" id="PRU00706"/>
    </source>
</evidence>
<reference evidence="4 5" key="1">
    <citation type="submission" date="2019-01" db="EMBL/GenBank/DDBJ databases">
        <authorList>
            <person name="Sayadi A."/>
        </authorList>
    </citation>
    <scope>NUCLEOTIDE SEQUENCE [LARGE SCALE GENOMIC DNA]</scope>
</reference>
<dbReference type="Pfam" id="PF05186">
    <property type="entry name" value="Dpy-30"/>
    <property type="match status" value="1"/>
</dbReference>
<comment type="similarity">
    <text evidence="1 2">Belongs to the NDK family.</text>
</comment>
<name>A0A653DLJ7_CALMS</name>
<proteinExistence type="inferred from homology"/>
<evidence type="ECO:0000313" key="5">
    <source>
        <dbReference type="Proteomes" id="UP000410492"/>
    </source>
</evidence>
<accession>A0A653DLJ7</accession>
<dbReference type="GO" id="GO:0003341">
    <property type="term" value="P:cilium movement"/>
    <property type="evidence" value="ECO:0007669"/>
    <property type="project" value="TreeGrafter"/>
</dbReference>
<gene>
    <name evidence="4" type="ORF">CALMAC_LOCUS18445</name>
</gene>
<dbReference type="PANTHER" id="PTHR46161:SF1">
    <property type="entry name" value="NUCLEOSIDE DIPHOSPHATE KINASE HOMOLOG 5"/>
    <property type="match status" value="1"/>
</dbReference>
<dbReference type="AlphaFoldDB" id="A0A653DLJ7"/>